<reference evidence="1" key="1">
    <citation type="submission" date="2021-06" db="EMBL/GenBank/DDBJ databases">
        <authorList>
            <person name="Kallberg Y."/>
            <person name="Tangrot J."/>
            <person name="Rosling A."/>
        </authorList>
    </citation>
    <scope>NUCLEOTIDE SEQUENCE</scope>
    <source>
        <strain evidence="1">FL966</strain>
    </source>
</reference>
<accession>A0A9N8Z249</accession>
<organism evidence="1 2">
    <name type="scientific">Cetraspora pellucida</name>
    <dbReference type="NCBI Taxonomy" id="1433469"/>
    <lineage>
        <taxon>Eukaryota</taxon>
        <taxon>Fungi</taxon>
        <taxon>Fungi incertae sedis</taxon>
        <taxon>Mucoromycota</taxon>
        <taxon>Glomeromycotina</taxon>
        <taxon>Glomeromycetes</taxon>
        <taxon>Diversisporales</taxon>
        <taxon>Gigasporaceae</taxon>
        <taxon>Cetraspora</taxon>
    </lineage>
</organism>
<name>A0A9N8Z249_9GLOM</name>
<dbReference type="EMBL" id="CAJVQA010000371">
    <property type="protein sequence ID" value="CAG8471258.1"/>
    <property type="molecule type" value="Genomic_DNA"/>
</dbReference>
<evidence type="ECO:0000313" key="2">
    <source>
        <dbReference type="Proteomes" id="UP000789759"/>
    </source>
</evidence>
<evidence type="ECO:0000313" key="1">
    <source>
        <dbReference type="EMBL" id="CAG8471258.1"/>
    </source>
</evidence>
<gene>
    <name evidence="1" type="ORF">CPELLU_LOCUS1083</name>
</gene>
<dbReference type="Proteomes" id="UP000789759">
    <property type="component" value="Unassembled WGS sequence"/>
</dbReference>
<sequence length="39" mass="4475">MGAHVKQRKQPRLMSEIKSIICPLIKSINFFVSTNNEES</sequence>
<protein>
    <submittedName>
        <fullName evidence="1">15937_t:CDS:1</fullName>
    </submittedName>
</protein>
<dbReference type="AlphaFoldDB" id="A0A9N8Z249"/>
<keyword evidence="2" id="KW-1185">Reference proteome</keyword>
<proteinExistence type="predicted"/>
<comment type="caution">
    <text evidence="1">The sequence shown here is derived from an EMBL/GenBank/DDBJ whole genome shotgun (WGS) entry which is preliminary data.</text>
</comment>